<dbReference type="Proteomes" id="UP000014074">
    <property type="component" value="Unassembled WGS sequence"/>
</dbReference>
<evidence type="ECO:0000256" key="6">
    <source>
        <dbReference type="ARBA" id="ARBA00023136"/>
    </source>
</evidence>
<evidence type="ECO:0000256" key="5">
    <source>
        <dbReference type="ARBA" id="ARBA00022989"/>
    </source>
</evidence>
<evidence type="ECO:0000313" key="11">
    <source>
        <dbReference type="Proteomes" id="UP000014074"/>
    </source>
</evidence>
<feature type="transmembrane region" description="Helical" evidence="8">
    <location>
        <begin position="315"/>
        <end position="337"/>
    </location>
</feature>
<evidence type="ECO:0000313" key="10">
    <source>
        <dbReference type="EMBL" id="EON98425.1"/>
    </source>
</evidence>
<dbReference type="PANTHER" id="PTHR48022:SF26">
    <property type="entry name" value="MAJOR FACILITATOR SUPERFAMILY (MFS) PROFILE DOMAIN-CONTAINING PROTEIN-RELATED"/>
    <property type="match status" value="1"/>
</dbReference>
<protein>
    <submittedName>
        <fullName evidence="10">Putative mfs sugar protein</fullName>
    </submittedName>
</protein>
<keyword evidence="6 8" id="KW-0472">Membrane</keyword>
<keyword evidence="11" id="KW-1185">Reference proteome</keyword>
<keyword evidence="4 8" id="KW-0812">Transmembrane</keyword>
<sequence length="502" mass="56177">MMLFGYDQGVFSGVVVTQNFLELHDLVGPSRTNVLATLTAIYDIGCFVGAIVAFTVGERLGRKKSILVGTAIMSVGTLIKTASFSLPQMFVGRVVLGIGNGINTSTAPIWQTETSQAKWRGKLVILEMMMNIAGFSLVNWLNYGLSFVSGSVAWRFPLAFQFVFIFVLFATVPWLPESPRWLIAHDRTEEAVQILACLEAKTIDDPIVATQFTEIDDSVKYEREHSVKWMDLILRRNKDPSDTKTLRRLLLGANTQLMQQFGGINIMSYYLPTVLIHSVGLSENMARLLSAVNSVTYLIFSSAAVPLVERWGRRGLMLLSTAGQFFSFLIITILLRFSENVNGGGFATASIPFFFLYYISFGVGMLGVPWLYPTEVNSLAMRTKGAAVATGTNWITNFVIVEITPIGIQNLRWKFWIIFTIFNAAFLPVIYLLYPETSNRHLEDMDAYYRTNPPLIVVKDQDAICTRRPLKYVEHEDAEIRRRQRGSMAGSVMEVAGTTPKV</sequence>
<evidence type="ECO:0000259" key="9">
    <source>
        <dbReference type="PROSITE" id="PS50850"/>
    </source>
</evidence>
<accession>R8BGG1</accession>
<dbReference type="KEGG" id="tmn:UCRPA7_6055"/>
<keyword evidence="5 8" id="KW-1133">Transmembrane helix</keyword>
<evidence type="ECO:0000256" key="7">
    <source>
        <dbReference type="RuleBase" id="RU003346"/>
    </source>
</evidence>
<comment type="subcellular location">
    <subcellularLocation>
        <location evidence="1">Membrane</location>
        <topology evidence="1">Multi-pass membrane protein</topology>
    </subcellularLocation>
</comment>
<keyword evidence="3 7" id="KW-0813">Transport</keyword>
<dbReference type="InterPro" id="IPR005828">
    <property type="entry name" value="MFS_sugar_transport-like"/>
</dbReference>
<dbReference type="AlphaFoldDB" id="R8BGG1"/>
<dbReference type="GeneID" id="19326673"/>
<dbReference type="SUPFAM" id="SSF103473">
    <property type="entry name" value="MFS general substrate transporter"/>
    <property type="match status" value="1"/>
</dbReference>
<dbReference type="PANTHER" id="PTHR48022">
    <property type="entry name" value="PLASTIDIC GLUCOSE TRANSPORTER 4"/>
    <property type="match status" value="1"/>
</dbReference>
<dbReference type="InterPro" id="IPR020846">
    <property type="entry name" value="MFS_dom"/>
</dbReference>
<dbReference type="NCBIfam" id="TIGR00879">
    <property type="entry name" value="SP"/>
    <property type="match status" value="1"/>
</dbReference>
<name>R8BGG1_PHAM7</name>
<dbReference type="PROSITE" id="PS50850">
    <property type="entry name" value="MFS"/>
    <property type="match status" value="1"/>
</dbReference>
<proteinExistence type="inferred from homology"/>
<dbReference type="Gene3D" id="1.20.1250.20">
    <property type="entry name" value="MFS general substrate transporter like domains"/>
    <property type="match status" value="1"/>
</dbReference>
<dbReference type="HOGENOM" id="CLU_001265_30_3_1"/>
<evidence type="ECO:0000256" key="1">
    <source>
        <dbReference type="ARBA" id="ARBA00004141"/>
    </source>
</evidence>
<evidence type="ECO:0000256" key="4">
    <source>
        <dbReference type="ARBA" id="ARBA00022692"/>
    </source>
</evidence>
<dbReference type="PRINTS" id="PR00171">
    <property type="entry name" value="SUGRTRNSPORT"/>
</dbReference>
<dbReference type="InterPro" id="IPR005829">
    <property type="entry name" value="Sugar_transporter_CS"/>
</dbReference>
<dbReference type="GO" id="GO:0016020">
    <property type="term" value="C:membrane"/>
    <property type="evidence" value="ECO:0007669"/>
    <property type="project" value="UniProtKB-SubCell"/>
</dbReference>
<dbReference type="RefSeq" id="XP_007916786.1">
    <property type="nucleotide sequence ID" value="XM_007918595.1"/>
</dbReference>
<feature type="transmembrane region" description="Helical" evidence="8">
    <location>
        <begin position="288"/>
        <end position="308"/>
    </location>
</feature>
<dbReference type="InterPro" id="IPR036259">
    <property type="entry name" value="MFS_trans_sf"/>
</dbReference>
<dbReference type="InterPro" id="IPR003663">
    <property type="entry name" value="Sugar/inositol_transpt"/>
</dbReference>
<feature type="transmembrane region" description="Helical" evidence="8">
    <location>
        <begin position="349"/>
        <end position="372"/>
    </location>
</feature>
<evidence type="ECO:0000256" key="3">
    <source>
        <dbReference type="ARBA" id="ARBA00022448"/>
    </source>
</evidence>
<dbReference type="EMBL" id="KB933217">
    <property type="protein sequence ID" value="EON98425.1"/>
    <property type="molecule type" value="Genomic_DNA"/>
</dbReference>
<reference evidence="11" key="1">
    <citation type="journal article" date="2013" name="Genome Announc.">
        <title>Draft genome sequence of the ascomycete Phaeoacremonium aleophilum strain UCR-PA7, a causal agent of the esca disease complex in grapevines.</title>
        <authorList>
            <person name="Blanco-Ulate B."/>
            <person name="Rolshausen P."/>
            <person name="Cantu D."/>
        </authorList>
    </citation>
    <scope>NUCLEOTIDE SEQUENCE [LARGE SCALE GENOMIC DNA]</scope>
    <source>
        <strain evidence="11">UCR-PA7</strain>
    </source>
</reference>
<feature type="transmembrane region" description="Helical" evidence="8">
    <location>
        <begin position="257"/>
        <end position="276"/>
    </location>
</feature>
<dbReference type="FunFam" id="1.20.1250.20:FF:000061">
    <property type="entry name" value="MFS sugar transporter"/>
    <property type="match status" value="1"/>
</dbReference>
<feature type="transmembrane region" description="Helical" evidence="8">
    <location>
        <begin position="415"/>
        <end position="434"/>
    </location>
</feature>
<evidence type="ECO:0000256" key="2">
    <source>
        <dbReference type="ARBA" id="ARBA00010992"/>
    </source>
</evidence>
<dbReference type="InterPro" id="IPR050360">
    <property type="entry name" value="MFS_Sugar_Transporters"/>
</dbReference>
<dbReference type="eggNOG" id="KOG0254">
    <property type="taxonomic scope" value="Eukaryota"/>
</dbReference>
<dbReference type="OrthoDB" id="6339427at2759"/>
<dbReference type="PROSITE" id="PS00216">
    <property type="entry name" value="SUGAR_TRANSPORT_1"/>
    <property type="match status" value="1"/>
</dbReference>
<gene>
    <name evidence="10" type="ORF">UCRPA7_6055</name>
</gene>
<feature type="transmembrane region" description="Helical" evidence="8">
    <location>
        <begin position="66"/>
        <end position="84"/>
    </location>
</feature>
<dbReference type="GO" id="GO:0005351">
    <property type="term" value="F:carbohydrate:proton symporter activity"/>
    <property type="evidence" value="ECO:0007669"/>
    <property type="project" value="TreeGrafter"/>
</dbReference>
<comment type="similarity">
    <text evidence="2 7">Belongs to the major facilitator superfamily. Sugar transporter (TC 2.A.1.1) family.</text>
</comment>
<feature type="transmembrane region" description="Helical" evidence="8">
    <location>
        <begin position="34"/>
        <end position="54"/>
    </location>
</feature>
<feature type="transmembrane region" description="Helical" evidence="8">
    <location>
        <begin position="153"/>
        <end position="175"/>
    </location>
</feature>
<feature type="transmembrane region" description="Helical" evidence="8">
    <location>
        <begin position="123"/>
        <end position="141"/>
    </location>
</feature>
<dbReference type="Pfam" id="PF00083">
    <property type="entry name" value="Sugar_tr"/>
    <property type="match status" value="1"/>
</dbReference>
<evidence type="ECO:0000256" key="8">
    <source>
        <dbReference type="SAM" id="Phobius"/>
    </source>
</evidence>
<feature type="domain" description="Major facilitator superfamily (MFS) profile" evidence="9">
    <location>
        <begin position="1"/>
        <end position="438"/>
    </location>
</feature>
<organism evidence="10 11">
    <name type="scientific">Phaeoacremonium minimum (strain UCR-PA7)</name>
    <name type="common">Esca disease fungus</name>
    <name type="synonym">Togninia minima</name>
    <dbReference type="NCBI Taxonomy" id="1286976"/>
    <lineage>
        <taxon>Eukaryota</taxon>
        <taxon>Fungi</taxon>
        <taxon>Dikarya</taxon>
        <taxon>Ascomycota</taxon>
        <taxon>Pezizomycotina</taxon>
        <taxon>Sordariomycetes</taxon>
        <taxon>Sordariomycetidae</taxon>
        <taxon>Togniniales</taxon>
        <taxon>Togniniaceae</taxon>
        <taxon>Phaeoacremonium</taxon>
    </lineage>
</organism>